<gene>
    <name evidence="2" type="ORF">SCUD_LOCUS3324</name>
</gene>
<dbReference type="AlphaFoldDB" id="A0A183JKU3"/>
<feature type="domain" description="AP180 N-terminal homology (ANTH)" evidence="1">
    <location>
        <begin position="1"/>
        <end position="55"/>
    </location>
</feature>
<dbReference type="GO" id="GO:0030276">
    <property type="term" value="F:clathrin binding"/>
    <property type="evidence" value="ECO:0007669"/>
    <property type="project" value="InterPro"/>
</dbReference>
<reference evidence="2 3" key="2">
    <citation type="submission" date="2018-11" db="EMBL/GenBank/DDBJ databases">
        <authorList>
            <consortium name="Pathogen Informatics"/>
        </authorList>
    </citation>
    <scope>NUCLEOTIDE SEQUENCE [LARGE SCALE GENOMIC DNA]</scope>
    <source>
        <strain evidence="2">Dakar</strain>
        <strain evidence="3">Dakar, Senegal</strain>
    </source>
</reference>
<name>A0A183JKU3_9TREM</name>
<dbReference type="GO" id="GO:0030136">
    <property type="term" value="C:clathrin-coated vesicle"/>
    <property type="evidence" value="ECO:0007669"/>
    <property type="project" value="InterPro"/>
</dbReference>
<reference evidence="4" key="1">
    <citation type="submission" date="2016-06" db="UniProtKB">
        <authorList>
            <consortium name="WormBaseParasite"/>
        </authorList>
    </citation>
    <scope>IDENTIFICATION</scope>
</reference>
<dbReference type="GO" id="GO:0048268">
    <property type="term" value="P:clathrin coat assembly"/>
    <property type="evidence" value="ECO:0007669"/>
    <property type="project" value="InterPro"/>
</dbReference>
<dbReference type="Pfam" id="PF07651">
    <property type="entry name" value="ANTH"/>
    <property type="match status" value="1"/>
</dbReference>
<dbReference type="Proteomes" id="UP000279833">
    <property type="component" value="Unassembled WGS sequence"/>
</dbReference>
<protein>
    <submittedName>
        <fullName evidence="4">ANTH domain-containing protein</fullName>
    </submittedName>
</protein>
<dbReference type="STRING" id="6186.A0A183JKU3"/>
<evidence type="ECO:0000313" key="4">
    <source>
        <dbReference type="WBParaSite" id="SCUD_0000332401-mRNA-1"/>
    </source>
</evidence>
<evidence type="ECO:0000259" key="1">
    <source>
        <dbReference type="Pfam" id="PF07651"/>
    </source>
</evidence>
<dbReference type="SUPFAM" id="SSF89009">
    <property type="entry name" value="GAT-like domain"/>
    <property type="match status" value="1"/>
</dbReference>
<dbReference type="EMBL" id="UZAK01003705">
    <property type="protein sequence ID" value="VDO80959.1"/>
    <property type="molecule type" value="Genomic_DNA"/>
</dbReference>
<dbReference type="InterPro" id="IPR014712">
    <property type="entry name" value="ANTH_dom_sf"/>
</dbReference>
<organism evidence="4">
    <name type="scientific">Schistosoma curassoni</name>
    <dbReference type="NCBI Taxonomy" id="6186"/>
    <lineage>
        <taxon>Eukaryota</taxon>
        <taxon>Metazoa</taxon>
        <taxon>Spiralia</taxon>
        <taxon>Lophotrochozoa</taxon>
        <taxon>Platyhelminthes</taxon>
        <taxon>Trematoda</taxon>
        <taxon>Digenea</taxon>
        <taxon>Strigeidida</taxon>
        <taxon>Schistosomatoidea</taxon>
        <taxon>Schistosomatidae</taxon>
        <taxon>Schistosoma</taxon>
    </lineage>
</organism>
<keyword evidence="3" id="KW-1185">Reference proteome</keyword>
<dbReference type="InterPro" id="IPR011417">
    <property type="entry name" value="ANTH_dom"/>
</dbReference>
<accession>A0A183JKU3</accession>
<sequence>MKILPVIEKQLDALLMFDATLNELSNSLLRVAHLSLYRDLIRLYAVYNEGMINLIGPKGSSIPAYMARLSSYDIYAENSE</sequence>
<dbReference type="Gene3D" id="1.20.58.150">
    <property type="entry name" value="ANTH domain"/>
    <property type="match status" value="1"/>
</dbReference>
<dbReference type="WBParaSite" id="SCUD_0000332401-mRNA-1">
    <property type="protein sequence ID" value="SCUD_0000332401-mRNA-1"/>
    <property type="gene ID" value="SCUD_0000332401"/>
</dbReference>
<proteinExistence type="predicted"/>
<dbReference type="GO" id="GO:0005545">
    <property type="term" value="F:1-phosphatidylinositol binding"/>
    <property type="evidence" value="ECO:0007669"/>
    <property type="project" value="InterPro"/>
</dbReference>
<evidence type="ECO:0000313" key="3">
    <source>
        <dbReference type="Proteomes" id="UP000279833"/>
    </source>
</evidence>
<evidence type="ECO:0000313" key="2">
    <source>
        <dbReference type="EMBL" id="VDO80959.1"/>
    </source>
</evidence>